<dbReference type="PANTHER" id="PTHR21600:SF44">
    <property type="entry name" value="RIBOSOMAL LARGE SUBUNIT PSEUDOURIDINE SYNTHASE D"/>
    <property type="match status" value="1"/>
</dbReference>
<reference evidence="3" key="1">
    <citation type="submission" date="2022-05" db="EMBL/GenBank/DDBJ databases">
        <authorList>
            <person name="Jo J.-H."/>
            <person name="Im W.-T."/>
        </authorList>
    </citation>
    <scope>NUCLEOTIDE SEQUENCE</scope>
    <source>
        <strain evidence="3">SE220</strain>
    </source>
</reference>
<sequence length="225" mass="24788">MVALVHPERMDLSDRIIFIDGEAMVIDKPAGLPVDEPRRGGDSVVARLAELRCGFRSSPTPMHRLDQDTSGCLLLARNARVRAALQQAFEARQVRKYYLAVVAASVQEETGTIDVPLAKKSSAEAGWRMVADPEGKSAVTNWRRVAVRDGRSLIEFAPITGRTHQIRAHAREAFGTGIVGDRVYGVPGGHMLLHASRLVVPRERRELIDVSAPLPEHFGEWRDAA</sequence>
<dbReference type="RefSeq" id="WP_249830374.1">
    <property type="nucleotide sequence ID" value="NZ_JAMGBE010000001.1"/>
</dbReference>
<dbReference type="Pfam" id="PF00849">
    <property type="entry name" value="PseudoU_synth_2"/>
    <property type="match status" value="1"/>
</dbReference>
<accession>A0ABT0RZP5</accession>
<dbReference type="PANTHER" id="PTHR21600">
    <property type="entry name" value="MITOCHONDRIAL RNA PSEUDOURIDINE SYNTHASE"/>
    <property type="match status" value="1"/>
</dbReference>
<gene>
    <name evidence="3" type="ORF">LZ538_02275</name>
</gene>
<protein>
    <submittedName>
        <fullName evidence="3">RNA pseudouridine synthase</fullName>
    </submittedName>
</protein>
<evidence type="ECO:0000313" key="4">
    <source>
        <dbReference type="Proteomes" id="UP001165342"/>
    </source>
</evidence>
<dbReference type="Proteomes" id="UP001165342">
    <property type="component" value="Unassembled WGS sequence"/>
</dbReference>
<dbReference type="InterPro" id="IPR020103">
    <property type="entry name" value="PsdUridine_synth_cat_dom_sf"/>
</dbReference>
<name>A0ABT0RZP5_9SPHN</name>
<organism evidence="3 4">
    <name type="scientific">Sphingomonas hankyongi</name>
    <dbReference type="NCBI Taxonomy" id="2908209"/>
    <lineage>
        <taxon>Bacteria</taxon>
        <taxon>Pseudomonadati</taxon>
        <taxon>Pseudomonadota</taxon>
        <taxon>Alphaproteobacteria</taxon>
        <taxon>Sphingomonadales</taxon>
        <taxon>Sphingomonadaceae</taxon>
        <taxon>Sphingomonas</taxon>
    </lineage>
</organism>
<keyword evidence="4" id="KW-1185">Reference proteome</keyword>
<dbReference type="InterPro" id="IPR050188">
    <property type="entry name" value="RluA_PseudoU_synthase"/>
</dbReference>
<comment type="caution">
    <text evidence="3">The sequence shown here is derived from an EMBL/GenBank/DDBJ whole genome shotgun (WGS) entry which is preliminary data.</text>
</comment>
<dbReference type="InterPro" id="IPR006145">
    <property type="entry name" value="PsdUridine_synth_RsuA/RluA"/>
</dbReference>
<feature type="domain" description="Pseudouridine synthase RsuA/RluA-like" evidence="2">
    <location>
        <begin position="24"/>
        <end position="170"/>
    </location>
</feature>
<evidence type="ECO:0000256" key="1">
    <source>
        <dbReference type="ARBA" id="ARBA00010876"/>
    </source>
</evidence>
<dbReference type="SUPFAM" id="SSF55120">
    <property type="entry name" value="Pseudouridine synthase"/>
    <property type="match status" value="1"/>
</dbReference>
<comment type="similarity">
    <text evidence="1">Belongs to the pseudouridine synthase RluA family.</text>
</comment>
<dbReference type="CDD" id="cd02869">
    <property type="entry name" value="PseudoU_synth_RluA_like"/>
    <property type="match status" value="1"/>
</dbReference>
<evidence type="ECO:0000313" key="3">
    <source>
        <dbReference type="EMBL" id="MCL6728878.1"/>
    </source>
</evidence>
<evidence type="ECO:0000259" key="2">
    <source>
        <dbReference type="Pfam" id="PF00849"/>
    </source>
</evidence>
<proteinExistence type="inferred from homology"/>
<dbReference type="EMBL" id="JAMGBE010000001">
    <property type="protein sequence ID" value="MCL6728878.1"/>
    <property type="molecule type" value="Genomic_DNA"/>
</dbReference>
<dbReference type="Gene3D" id="3.30.2350.10">
    <property type="entry name" value="Pseudouridine synthase"/>
    <property type="match status" value="1"/>
</dbReference>